<sequence length="212" mass="23181">MSFETWLLFFIAYLVVTLSPGPNVLLAIKNAVKYGYKVAIITILMNLVCQLLIITSVAFGAGALLEKSPMLFFALKLIGGAYLIYLGITGLLKKTPTSHIKGVEEVSAVPFSYIQVCKEAFLVSASNPKTVIFLSAFLPQFISEEAAIGWQFTIMFLTICLIVMSVHLVYSYIAKNINKKWSGLKAKPIFSKITNSAFIVFGCGVLSSSRTA</sequence>
<dbReference type="EMBL" id="JAEMNX010000029">
    <property type="protein sequence ID" value="MBJ7539695.1"/>
    <property type="molecule type" value="Genomic_DNA"/>
</dbReference>
<keyword evidence="2" id="KW-1003">Cell membrane</keyword>
<keyword evidence="5 6" id="KW-0472">Membrane</keyword>
<evidence type="ECO:0000256" key="5">
    <source>
        <dbReference type="ARBA" id="ARBA00023136"/>
    </source>
</evidence>
<gene>
    <name evidence="7" type="ORF">I8J31_18625</name>
</gene>
<feature type="transmembrane region" description="Helical" evidence="6">
    <location>
        <begin position="148"/>
        <end position="170"/>
    </location>
</feature>
<dbReference type="PANTHER" id="PTHR30086:SF20">
    <property type="entry name" value="ARGININE EXPORTER PROTEIN ARGO-RELATED"/>
    <property type="match status" value="1"/>
</dbReference>
<keyword evidence="4 6" id="KW-1133">Transmembrane helix</keyword>
<evidence type="ECO:0000256" key="1">
    <source>
        <dbReference type="ARBA" id="ARBA00004651"/>
    </source>
</evidence>
<evidence type="ECO:0000313" key="7">
    <source>
        <dbReference type="EMBL" id="MBJ7539695.1"/>
    </source>
</evidence>
<evidence type="ECO:0000256" key="3">
    <source>
        <dbReference type="ARBA" id="ARBA00022692"/>
    </source>
</evidence>
<dbReference type="AlphaFoldDB" id="A0A934N1N9"/>
<dbReference type="Pfam" id="PF01810">
    <property type="entry name" value="LysE"/>
    <property type="match status" value="1"/>
</dbReference>
<organism evidence="7 8">
    <name type="scientific">Marinomonas transparens</name>
    <dbReference type="NCBI Taxonomy" id="2795388"/>
    <lineage>
        <taxon>Bacteria</taxon>
        <taxon>Pseudomonadati</taxon>
        <taxon>Pseudomonadota</taxon>
        <taxon>Gammaproteobacteria</taxon>
        <taxon>Oceanospirillales</taxon>
        <taxon>Oceanospirillaceae</taxon>
        <taxon>Marinomonas</taxon>
    </lineage>
</organism>
<feature type="transmembrane region" description="Helical" evidence="6">
    <location>
        <begin position="120"/>
        <end position="142"/>
    </location>
</feature>
<evidence type="ECO:0000313" key="8">
    <source>
        <dbReference type="Proteomes" id="UP000628710"/>
    </source>
</evidence>
<protein>
    <submittedName>
        <fullName evidence="7">LysE family translocator</fullName>
    </submittedName>
</protein>
<feature type="transmembrane region" description="Helical" evidence="6">
    <location>
        <begin position="6"/>
        <end position="26"/>
    </location>
</feature>
<dbReference type="PIRSF" id="PIRSF006324">
    <property type="entry name" value="LeuE"/>
    <property type="match status" value="1"/>
</dbReference>
<dbReference type="RefSeq" id="WP_199470089.1">
    <property type="nucleotide sequence ID" value="NZ_JAEMNX010000029.1"/>
</dbReference>
<accession>A0A934N1N9</accession>
<dbReference type="InterPro" id="IPR001123">
    <property type="entry name" value="LeuE-type"/>
</dbReference>
<dbReference type="GO" id="GO:0005886">
    <property type="term" value="C:plasma membrane"/>
    <property type="evidence" value="ECO:0007669"/>
    <property type="project" value="UniProtKB-SubCell"/>
</dbReference>
<evidence type="ECO:0000256" key="6">
    <source>
        <dbReference type="SAM" id="Phobius"/>
    </source>
</evidence>
<keyword evidence="3 6" id="KW-0812">Transmembrane</keyword>
<comment type="caution">
    <text evidence="7">The sequence shown here is derived from an EMBL/GenBank/DDBJ whole genome shotgun (WGS) entry which is preliminary data.</text>
</comment>
<feature type="transmembrane region" description="Helical" evidence="6">
    <location>
        <begin position="38"/>
        <end position="65"/>
    </location>
</feature>
<comment type="subcellular location">
    <subcellularLocation>
        <location evidence="1">Cell membrane</location>
        <topology evidence="1">Multi-pass membrane protein</topology>
    </subcellularLocation>
</comment>
<name>A0A934N1N9_9GAMM</name>
<keyword evidence="8" id="KW-1185">Reference proteome</keyword>
<proteinExistence type="predicted"/>
<evidence type="ECO:0000256" key="2">
    <source>
        <dbReference type="ARBA" id="ARBA00022475"/>
    </source>
</evidence>
<evidence type="ECO:0000256" key="4">
    <source>
        <dbReference type="ARBA" id="ARBA00022989"/>
    </source>
</evidence>
<dbReference type="PANTHER" id="PTHR30086">
    <property type="entry name" value="ARGININE EXPORTER PROTEIN ARGO"/>
    <property type="match status" value="1"/>
</dbReference>
<reference evidence="7" key="1">
    <citation type="submission" date="2020-12" db="EMBL/GenBank/DDBJ databases">
        <title>Marinomonas arctica sp. nov., a psychrotolerant bacterium isolated from the Arctic.</title>
        <authorList>
            <person name="Zhang Y."/>
        </authorList>
    </citation>
    <scope>NUCLEOTIDE SEQUENCE</scope>
    <source>
        <strain evidence="7">C1424</strain>
    </source>
</reference>
<dbReference type="GO" id="GO:0015171">
    <property type="term" value="F:amino acid transmembrane transporter activity"/>
    <property type="evidence" value="ECO:0007669"/>
    <property type="project" value="TreeGrafter"/>
</dbReference>
<dbReference type="Proteomes" id="UP000628710">
    <property type="component" value="Unassembled WGS sequence"/>
</dbReference>
<feature type="transmembrane region" description="Helical" evidence="6">
    <location>
        <begin position="71"/>
        <end position="92"/>
    </location>
</feature>